<keyword evidence="4" id="KW-1185">Reference proteome</keyword>
<dbReference type="Gene3D" id="3.90.550.20">
    <property type="match status" value="1"/>
</dbReference>
<sequence length="458" mass="51930">MTSSVRTRPVARMQCITLGLTVALACYSYASHIVNFHRRECAVDGIAAVGPQRQTTTTTTTTYGQKPPPMENDGLNWITAKPNKVRRMGYEDAWLMQWKYRHYRPNLGPRCVHTKDYSPFQDDLMCTIPGYVPARLFVTPPEVRSRNESLPPHPDGSISRVIFVSWLDRRLGKAMFTSLMTLIHHNPEYEFIFFDDEDVDRFFCETAREEWAIPILSRINAGAMRADVWRLLIMQRYGGVYVDSDISALGRLPIAPGDTAVSGVGCWGHIPTGVPGSNDTLRGVLEHWAMAFMPNHPFINAAVSAMKNNLLHPDYLLRSDTPEAASEGSVTMRLTGPAMYQRALHDVLIRSKCEYVDSSFCDALWAPEDHCDDMQTFRAYFPGGERFFKRVNLNDTVTHKVFIDATVWDGEEAVLRKTWDYDDSSLRITNTTDPTFCDAEAIHIRASRREIVFKGTTI</sequence>
<name>A0ABD3RCY9_9STRA</name>
<protein>
    <recommendedName>
        <fullName evidence="5">Glycosyltransferase family 32 protein</fullName>
    </recommendedName>
</protein>
<dbReference type="GO" id="GO:0006673">
    <property type="term" value="P:inositol phosphoceramide metabolic process"/>
    <property type="evidence" value="ECO:0007669"/>
    <property type="project" value="UniProtKB-ARBA"/>
</dbReference>
<dbReference type="EMBL" id="JALLPB020000313">
    <property type="protein sequence ID" value="KAL3810658.1"/>
    <property type="molecule type" value="Genomic_DNA"/>
</dbReference>
<dbReference type="PROSITE" id="PS51257">
    <property type="entry name" value="PROKAR_LIPOPROTEIN"/>
    <property type="match status" value="1"/>
</dbReference>
<keyword evidence="1" id="KW-0808">Transferase</keyword>
<dbReference type="InterPro" id="IPR051706">
    <property type="entry name" value="Glycosyltransferase_domain"/>
</dbReference>
<evidence type="ECO:0000313" key="4">
    <source>
        <dbReference type="Proteomes" id="UP001530377"/>
    </source>
</evidence>
<comment type="caution">
    <text evidence="3">The sequence shown here is derived from an EMBL/GenBank/DDBJ whole genome shotgun (WGS) entry which is preliminary data.</text>
</comment>
<dbReference type="InterPro" id="IPR029044">
    <property type="entry name" value="Nucleotide-diphossugar_trans"/>
</dbReference>
<dbReference type="PANTHER" id="PTHR32385">
    <property type="entry name" value="MANNOSYL PHOSPHORYLINOSITOL CERAMIDE SYNTHASE"/>
    <property type="match status" value="1"/>
</dbReference>
<dbReference type="GO" id="GO:0006688">
    <property type="term" value="P:glycosphingolipid biosynthetic process"/>
    <property type="evidence" value="ECO:0007669"/>
    <property type="project" value="UniProtKB-ARBA"/>
</dbReference>
<accession>A0ABD3RCY9</accession>
<dbReference type="AlphaFoldDB" id="A0ABD3RCY9"/>
<proteinExistence type="predicted"/>
<dbReference type="Proteomes" id="UP001530377">
    <property type="component" value="Unassembled WGS sequence"/>
</dbReference>
<dbReference type="GO" id="GO:0016020">
    <property type="term" value="C:membrane"/>
    <property type="evidence" value="ECO:0007669"/>
    <property type="project" value="GOC"/>
</dbReference>
<evidence type="ECO:0008006" key="5">
    <source>
        <dbReference type="Google" id="ProtNLM"/>
    </source>
</evidence>
<organism evidence="3 4">
    <name type="scientific">Cyclostephanos tholiformis</name>
    <dbReference type="NCBI Taxonomy" id="382380"/>
    <lineage>
        <taxon>Eukaryota</taxon>
        <taxon>Sar</taxon>
        <taxon>Stramenopiles</taxon>
        <taxon>Ochrophyta</taxon>
        <taxon>Bacillariophyta</taxon>
        <taxon>Coscinodiscophyceae</taxon>
        <taxon>Thalassiosirophycidae</taxon>
        <taxon>Stephanodiscales</taxon>
        <taxon>Stephanodiscaceae</taxon>
        <taxon>Cyclostephanos</taxon>
    </lineage>
</organism>
<evidence type="ECO:0000256" key="2">
    <source>
        <dbReference type="SAM" id="MobiDB-lite"/>
    </source>
</evidence>
<feature type="region of interest" description="Disordered" evidence="2">
    <location>
        <begin position="54"/>
        <end position="75"/>
    </location>
</feature>
<reference evidence="3 4" key="1">
    <citation type="submission" date="2024-10" db="EMBL/GenBank/DDBJ databases">
        <title>Updated reference genomes for cyclostephanoid diatoms.</title>
        <authorList>
            <person name="Roberts W.R."/>
            <person name="Alverson A.J."/>
        </authorList>
    </citation>
    <scope>NUCLEOTIDE SEQUENCE [LARGE SCALE GENOMIC DNA]</scope>
    <source>
        <strain evidence="3 4">AJA228-03</strain>
    </source>
</reference>
<evidence type="ECO:0000313" key="3">
    <source>
        <dbReference type="EMBL" id="KAL3810658.1"/>
    </source>
</evidence>
<dbReference type="PANTHER" id="PTHR32385:SF15">
    <property type="entry name" value="INOSITOL PHOSPHOCERAMIDE MANNOSYLTRANSFERASE 1"/>
    <property type="match status" value="1"/>
</dbReference>
<dbReference type="SUPFAM" id="SSF53448">
    <property type="entry name" value="Nucleotide-diphospho-sugar transferases"/>
    <property type="match status" value="1"/>
</dbReference>
<dbReference type="Pfam" id="PF04488">
    <property type="entry name" value="Gly_transf_sug"/>
    <property type="match status" value="1"/>
</dbReference>
<gene>
    <name evidence="3" type="ORF">ACHAXA_001047</name>
</gene>
<dbReference type="GO" id="GO:0016740">
    <property type="term" value="F:transferase activity"/>
    <property type="evidence" value="ECO:0007669"/>
    <property type="project" value="UniProtKB-KW"/>
</dbReference>
<dbReference type="InterPro" id="IPR007577">
    <property type="entry name" value="GlycoTrfase_DXD_sugar-bd_CS"/>
</dbReference>
<evidence type="ECO:0000256" key="1">
    <source>
        <dbReference type="ARBA" id="ARBA00022679"/>
    </source>
</evidence>